<dbReference type="Gene3D" id="6.10.140.420">
    <property type="match status" value="1"/>
</dbReference>
<keyword evidence="4" id="KW-0813">Transport</keyword>
<dbReference type="InterPro" id="IPR013170">
    <property type="entry name" value="mRNA_splic_Cwf21_dom"/>
</dbReference>
<keyword evidence="7" id="KW-0472">Membrane</keyword>
<feature type="compositionally biased region" description="Low complexity" evidence="9">
    <location>
        <begin position="208"/>
        <end position="238"/>
    </location>
</feature>
<sequence>MYNNVGLPTARGSGTNAYIQANLSNLGFSRNKLQYNAEEDIAKAEAEVNKTPNIELLDHEYKRLIEIKCVEFEDLMEGKGFSESEITSKVNEYRKLLFTEFENGRLDMDTELDLRNTHSRAKVAKDNRDKWRSALGIDAAFVDGSSLEKLKKASESVVEMAKNVDKKALDKEMEKSLMEKLMEKIKKEKEQKKERKKMKRAMRKESSSDSSDSTSSSDTSSSSSESDDSSSTSSSSESSADEKAKRKRKADEKEKRKRKSNRRRSDETKVKSEPIEAPVGKRIIEYFIRLSFHQIAMDIEEKMAVEKEFASLNFGEISSEKDRVVGRIQHLRNELSDLAFHNYRTYVDVGRTAEHCKEMFAEMNSFLVKLKAEFPDLIGCVNLTNSDSEKFIEEYKLLHEVESISNIIWKVLRLPKLMDKYIRTGRYEQAYSLTNFAISLKQSKLTQKNAMLARVVDVLIEARHNLLNELFSKFAGPIDLSRSIQIVNNIRKIPFISNIQLRESILQYRDIYMDKNIQRVMSESDFLLRAIDVYRECMYDTIVLYLAVFPDCDVQHRKFAASSEDPRWERWTGSSQNFLLHSWAQRNIERLFSLLRGTENKNYLDMEVMHTKLMSFAFSFGRMGLDFRPLVVNEFAQMVLEICRRRVETATNCLTELKRLDLIDGDIFENTRQDFEDNGHPSIDLSVLSAPLELCIWDDICVFGNLLIDILNDLRHSFSIIFVRQVFGIFLFCLQNVFKWADSFLSVSAEIVSAKRAISLLLKYFVPFFNRCFFHCFPHEKCVHFFRSSHCSVEDYRNAFKFRSKSLFVLCKHESVFNEILSDVKTNESDDQPKWQNEESEGREKGEGGLERIEQNESEAETIKTLETVEQFAEAIDEGGKNEEAQ</sequence>
<comment type="caution">
    <text evidence="11">The sequence shown here is derived from an EMBL/GenBank/DDBJ whole genome shotgun (WGS) entry which is preliminary data.</text>
</comment>
<keyword evidence="5" id="KW-0653">Protein transport</keyword>
<evidence type="ECO:0000256" key="8">
    <source>
        <dbReference type="ARBA" id="ARBA00031347"/>
    </source>
</evidence>
<evidence type="ECO:0000256" key="3">
    <source>
        <dbReference type="ARBA" id="ARBA00020983"/>
    </source>
</evidence>
<accession>A0ABD2KK50</accession>
<keyword evidence="12" id="KW-1185">Reference proteome</keyword>
<evidence type="ECO:0000259" key="10">
    <source>
        <dbReference type="SMART" id="SM01115"/>
    </source>
</evidence>
<reference evidence="11 12" key="1">
    <citation type="submission" date="2024-10" db="EMBL/GenBank/DDBJ databases">
        <authorList>
            <person name="Kim D."/>
        </authorList>
    </citation>
    <scope>NUCLEOTIDE SEQUENCE [LARGE SCALE GENOMIC DNA]</scope>
    <source>
        <strain evidence="11">Taebaek</strain>
    </source>
</reference>
<dbReference type="Proteomes" id="UP001620645">
    <property type="component" value="Unassembled WGS sequence"/>
</dbReference>
<evidence type="ECO:0000256" key="1">
    <source>
        <dbReference type="ARBA" id="ARBA00004395"/>
    </source>
</evidence>
<evidence type="ECO:0000256" key="5">
    <source>
        <dbReference type="ARBA" id="ARBA00022927"/>
    </source>
</evidence>
<comment type="subcellular location">
    <subcellularLocation>
        <location evidence="1">Golgi apparatus membrane</location>
        <topology evidence="1">Peripheral membrane protein</topology>
    </subcellularLocation>
</comment>
<keyword evidence="6" id="KW-0333">Golgi apparatus</keyword>
<dbReference type="EMBL" id="JBICCN010000015">
    <property type="protein sequence ID" value="KAL3103320.1"/>
    <property type="molecule type" value="Genomic_DNA"/>
</dbReference>
<name>A0ABD2KK50_HETSC</name>
<organism evidence="11 12">
    <name type="scientific">Heterodera schachtii</name>
    <name type="common">Sugarbeet cyst nematode worm</name>
    <name type="synonym">Tylenchus schachtii</name>
    <dbReference type="NCBI Taxonomy" id="97005"/>
    <lineage>
        <taxon>Eukaryota</taxon>
        <taxon>Metazoa</taxon>
        <taxon>Ecdysozoa</taxon>
        <taxon>Nematoda</taxon>
        <taxon>Chromadorea</taxon>
        <taxon>Rhabditida</taxon>
        <taxon>Tylenchina</taxon>
        <taxon>Tylenchomorpha</taxon>
        <taxon>Tylenchoidea</taxon>
        <taxon>Heteroderidae</taxon>
        <taxon>Heteroderinae</taxon>
        <taxon>Heterodera</taxon>
    </lineage>
</organism>
<dbReference type="GO" id="GO:0015031">
    <property type="term" value="P:protein transport"/>
    <property type="evidence" value="ECO:0007669"/>
    <property type="project" value="UniProtKB-KW"/>
</dbReference>
<evidence type="ECO:0000256" key="6">
    <source>
        <dbReference type="ARBA" id="ARBA00023034"/>
    </source>
</evidence>
<evidence type="ECO:0000313" key="12">
    <source>
        <dbReference type="Proteomes" id="UP001620645"/>
    </source>
</evidence>
<evidence type="ECO:0000256" key="4">
    <source>
        <dbReference type="ARBA" id="ARBA00022448"/>
    </source>
</evidence>
<dbReference type="GO" id="GO:0000139">
    <property type="term" value="C:Golgi membrane"/>
    <property type="evidence" value="ECO:0007669"/>
    <property type="project" value="UniProtKB-SubCell"/>
</dbReference>
<evidence type="ECO:0000256" key="7">
    <source>
        <dbReference type="ARBA" id="ARBA00023136"/>
    </source>
</evidence>
<feature type="region of interest" description="Disordered" evidence="9">
    <location>
        <begin position="827"/>
        <end position="861"/>
    </location>
</feature>
<dbReference type="SUPFAM" id="SSF74788">
    <property type="entry name" value="Cullin repeat-like"/>
    <property type="match status" value="1"/>
</dbReference>
<feature type="region of interest" description="Disordered" evidence="9">
    <location>
        <begin position="187"/>
        <end position="273"/>
    </location>
</feature>
<evidence type="ECO:0000256" key="9">
    <source>
        <dbReference type="SAM" id="MobiDB-lite"/>
    </source>
</evidence>
<dbReference type="AlphaFoldDB" id="A0ABD2KK50"/>
<feature type="compositionally biased region" description="Basic and acidic residues" evidence="9">
    <location>
        <begin position="240"/>
        <end position="254"/>
    </location>
</feature>
<dbReference type="Pfam" id="PF08312">
    <property type="entry name" value="cwf21"/>
    <property type="match status" value="1"/>
</dbReference>
<feature type="compositionally biased region" description="Basic and acidic residues" evidence="9">
    <location>
        <begin position="827"/>
        <end position="855"/>
    </location>
</feature>
<dbReference type="Pfam" id="PF04124">
    <property type="entry name" value="Dor1"/>
    <property type="match status" value="1"/>
</dbReference>
<proteinExistence type="inferred from homology"/>
<dbReference type="InterPro" id="IPR016159">
    <property type="entry name" value="Cullin_repeat-like_dom_sf"/>
</dbReference>
<comment type="similarity">
    <text evidence="2">Belongs to the COG8 family.</text>
</comment>
<dbReference type="GO" id="GO:0005634">
    <property type="term" value="C:nucleus"/>
    <property type="evidence" value="ECO:0007669"/>
    <property type="project" value="UniProtKB-ARBA"/>
</dbReference>
<protein>
    <recommendedName>
        <fullName evidence="3">Conserved oligomeric Golgi complex subunit 8</fullName>
    </recommendedName>
    <alternativeName>
        <fullName evidence="8">Component of oligomeric Golgi complex 8</fullName>
    </alternativeName>
</protein>
<gene>
    <name evidence="11" type="ORF">niasHS_002506</name>
</gene>
<dbReference type="PANTHER" id="PTHR21311">
    <property type="entry name" value="CONSERVED OLIGOMERIC GOLGI COMPLEX COMPONENT 8"/>
    <property type="match status" value="1"/>
</dbReference>
<evidence type="ECO:0000256" key="2">
    <source>
        <dbReference type="ARBA" id="ARBA00006419"/>
    </source>
</evidence>
<dbReference type="InterPro" id="IPR007255">
    <property type="entry name" value="COG8"/>
</dbReference>
<feature type="compositionally biased region" description="Basic and acidic residues" evidence="9">
    <location>
        <begin position="263"/>
        <end position="273"/>
    </location>
</feature>
<dbReference type="PANTHER" id="PTHR21311:SF0">
    <property type="entry name" value="CONSERVED OLIGOMERIC GOLGI COMPLEX SUBUNIT 8"/>
    <property type="match status" value="1"/>
</dbReference>
<feature type="domain" description="CWF21" evidence="10">
    <location>
        <begin position="57"/>
        <end position="102"/>
    </location>
</feature>
<evidence type="ECO:0000313" key="11">
    <source>
        <dbReference type="EMBL" id="KAL3103320.1"/>
    </source>
</evidence>
<dbReference type="SMART" id="SM01115">
    <property type="entry name" value="cwf21"/>
    <property type="match status" value="1"/>
</dbReference>